<comment type="caution">
    <text evidence="1">The sequence shown here is derived from an EMBL/GenBank/DDBJ whole genome shotgun (WGS) entry which is preliminary data.</text>
</comment>
<accession>A0ACB6ZC61</accession>
<reference evidence="1" key="1">
    <citation type="submission" date="2019-10" db="EMBL/GenBank/DDBJ databases">
        <authorList>
            <consortium name="DOE Joint Genome Institute"/>
            <person name="Kuo A."/>
            <person name="Miyauchi S."/>
            <person name="Kiss E."/>
            <person name="Drula E."/>
            <person name="Kohler A."/>
            <person name="Sanchez-Garcia M."/>
            <person name="Andreopoulos B."/>
            <person name="Barry K.W."/>
            <person name="Bonito G."/>
            <person name="Buee M."/>
            <person name="Carver A."/>
            <person name="Chen C."/>
            <person name="Cichocki N."/>
            <person name="Clum A."/>
            <person name="Culley D."/>
            <person name="Crous P.W."/>
            <person name="Fauchery L."/>
            <person name="Girlanda M."/>
            <person name="Hayes R."/>
            <person name="Keri Z."/>
            <person name="Labutti K."/>
            <person name="Lipzen A."/>
            <person name="Lombard V."/>
            <person name="Magnuson J."/>
            <person name="Maillard F."/>
            <person name="Morin E."/>
            <person name="Murat C."/>
            <person name="Nolan M."/>
            <person name="Ohm R."/>
            <person name="Pangilinan J."/>
            <person name="Pereira M."/>
            <person name="Perotto S."/>
            <person name="Peter M."/>
            <person name="Riley R."/>
            <person name="Sitrit Y."/>
            <person name="Stielow B."/>
            <person name="Szollosi G."/>
            <person name="Zifcakova L."/>
            <person name="Stursova M."/>
            <person name="Spatafora J.W."/>
            <person name="Tedersoo L."/>
            <person name="Vaario L.-M."/>
            <person name="Yamada A."/>
            <person name="Yan M."/>
            <person name="Wang P."/>
            <person name="Xu J."/>
            <person name="Bruns T."/>
            <person name="Baldrian P."/>
            <person name="Vilgalys R."/>
            <person name="Henrissat B."/>
            <person name="Grigoriev I.V."/>
            <person name="Hibbett D."/>
            <person name="Nagy L.G."/>
            <person name="Martin F.M."/>
        </authorList>
    </citation>
    <scope>NUCLEOTIDE SEQUENCE</scope>
    <source>
        <strain evidence="1">P2</strain>
    </source>
</reference>
<sequence length="428" mass="46030">MPASYPGFPGGFVPDSQMTSGQMPQGPMGAYPVVPGGVIPSETETSEGSPVIPPRPQHWVTGEQDVGVIPPMPELVHRPPQPYVHRPGPPPSESDEGPIVMPAPPPVVVQPAETTQTVPIIVPPPGVARPLSPSRESSLSSSSSSSTPRHTIPSGVERIPYRRGRPRSGRTSPSRSSVSSRTPPPGPATIINVTAPQPATAVPPEGVVGPPGPPINIVAPSTPSVRREHALTQAQLPPIIIQPPVWLPQQQLQPVPPIVTTVHEPEMRRRGRRRYSISSSSSSLSPSSRMARSRSRERRRRRSYTPTRRQRRSRSRSYSPSRRYTSRYYSPSRRSRSRTPTRPSIPGQGVTVLPVPTVPSHYAPPPSTTSPSQVQPHPAGQIFIQPAPPPGIPGVVQPGFIQPGVLQPSSTAFVYSSRAHVHSSDLNP</sequence>
<name>A0ACB6ZC61_THEGA</name>
<reference evidence="1" key="2">
    <citation type="journal article" date="2020" name="Nat. Commun.">
        <title>Large-scale genome sequencing of mycorrhizal fungi provides insights into the early evolution of symbiotic traits.</title>
        <authorList>
            <person name="Miyauchi S."/>
            <person name="Kiss E."/>
            <person name="Kuo A."/>
            <person name="Drula E."/>
            <person name="Kohler A."/>
            <person name="Sanchez-Garcia M."/>
            <person name="Morin E."/>
            <person name="Andreopoulos B."/>
            <person name="Barry K.W."/>
            <person name="Bonito G."/>
            <person name="Buee M."/>
            <person name="Carver A."/>
            <person name="Chen C."/>
            <person name="Cichocki N."/>
            <person name="Clum A."/>
            <person name="Culley D."/>
            <person name="Crous P.W."/>
            <person name="Fauchery L."/>
            <person name="Girlanda M."/>
            <person name="Hayes R.D."/>
            <person name="Keri Z."/>
            <person name="LaButti K."/>
            <person name="Lipzen A."/>
            <person name="Lombard V."/>
            <person name="Magnuson J."/>
            <person name="Maillard F."/>
            <person name="Murat C."/>
            <person name="Nolan M."/>
            <person name="Ohm R.A."/>
            <person name="Pangilinan J."/>
            <person name="Pereira M.F."/>
            <person name="Perotto S."/>
            <person name="Peter M."/>
            <person name="Pfister S."/>
            <person name="Riley R."/>
            <person name="Sitrit Y."/>
            <person name="Stielow J.B."/>
            <person name="Szollosi G."/>
            <person name="Zifcakova L."/>
            <person name="Stursova M."/>
            <person name="Spatafora J.W."/>
            <person name="Tedersoo L."/>
            <person name="Vaario L.M."/>
            <person name="Yamada A."/>
            <person name="Yan M."/>
            <person name="Wang P."/>
            <person name="Xu J."/>
            <person name="Bruns T."/>
            <person name="Baldrian P."/>
            <person name="Vilgalys R."/>
            <person name="Dunand C."/>
            <person name="Henrissat B."/>
            <person name="Grigoriev I.V."/>
            <person name="Hibbett D."/>
            <person name="Nagy L.G."/>
            <person name="Martin F.M."/>
        </authorList>
    </citation>
    <scope>NUCLEOTIDE SEQUENCE</scope>
    <source>
        <strain evidence="1">P2</strain>
    </source>
</reference>
<organism evidence="1 2">
    <name type="scientific">Thelephora ganbajun</name>
    <name type="common">Ganba fungus</name>
    <dbReference type="NCBI Taxonomy" id="370292"/>
    <lineage>
        <taxon>Eukaryota</taxon>
        <taxon>Fungi</taxon>
        <taxon>Dikarya</taxon>
        <taxon>Basidiomycota</taxon>
        <taxon>Agaricomycotina</taxon>
        <taxon>Agaricomycetes</taxon>
        <taxon>Thelephorales</taxon>
        <taxon>Thelephoraceae</taxon>
        <taxon>Thelephora</taxon>
    </lineage>
</organism>
<evidence type="ECO:0000313" key="1">
    <source>
        <dbReference type="EMBL" id="KAF9647114.1"/>
    </source>
</evidence>
<proteinExistence type="predicted"/>
<gene>
    <name evidence="1" type="ORF">BDM02DRAFT_3117613</name>
</gene>
<protein>
    <submittedName>
        <fullName evidence="1">Uncharacterized protein</fullName>
    </submittedName>
</protein>
<dbReference type="Proteomes" id="UP000886501">
    <property type="component" value="Unassembled WGS sequence"/>
</dbReference>
<keyword evidence="2" id="KW-1185">Reference proteome</keyword>
<evidence type="ECO:0000313" key="2">
    <source>
        <dbReference type="Proteomes" id="UP000886501"/>
    </source>
</evidence>
<dbReference type="EMBL" id="MU118041">
    <property type="protein sequence ID" value="KAF9647114.1"/>
    <property type="molecule type" value="Genomic_DNA"/>
</dbReference>